<sequence length="215" mass="23894">MMPVARAAWVLWVAGAMALASAGAAMGQPKEADWPCVQVLQPELSVGAMWSGPDPAQAATTWREMPAVMVLVQRVAPRRMPVDEATAEIRRFLAAVKDDRRGTATQIFAGLFESLNTERGTIIRGIQRYGARQSLLAERIEAVRRELDGLDPKTTDAKVRERRADLEAQMTWRARIFDDREKLLPLVCEQPAVIERRLFALSRVLSEELDKGGGN</sequence>
<keyword evidence="1" id="KW-0732">Signal</keyword>
<feature type="signal peptide" evidence="1">
    <location>
        <begin position="1"/>
        <end position="27"/>
    </location>
</feature>
<protein>
    <recommendedName>
        <fullName evidence="4">Periplasmic heavy metal sensor</fullName>
    </recommendedName>
</protein>
<gene>
    <name evidence="2" type="ORF">FHP25_11595</name>
</gene>
<dbReference type="OrthoDB" id="6159094at2"/>
<evidence type="ECO:0000313" key="3">
    <source>
        <dbReference type="Proteomes" id="UP000321638"/>
    </source>
</evidence>
<name>A0A5C8PNE5_9HYPH</name>
<keyword evidence="3" id="KW-1185">Reference proteome</keyword>
<dbReference type="Proteomes" id="UP000321638">
    <property type="component" value="Unassembled WGS sequence"/>
</dbReference>
<evidence type="ECO:0008006" key="4">
    <source>
        <dbReference type="Google" id="ProtNLM"/>
    </source>
</evidence>
<reference evidence="2 3" key="1">
    <citation type="submission" date="2019-06" db="EMBL/GenBank/DDBJ databases">
        <title>New taxonomy in bacterial strain CC-CFT640, isolated from vineyard.</title>
        <authorList>
            <person name="Lin S.-Y."/>
            <person name="Tsai C.-F."/>
            <person name="Young C.-C."/>
        </authorList>
    </citation>
    <scope>NUCLEOTIDE SEQUENCE [LARGE SCALE GENOMIC DNA]</scope>
    <source>
        <strain evidence="2 3">CC-CFT640</strain>
    </source>
</reference>
<dbReference type="AlphaFoldDB" id="A0A5C8PNE5"/>
<evidence type="ECO:0000313" key="2">
    <source>
        <dbReference type="EMBL" id="TXL76292.1"/>
    </source>
</evidence>
<feature type="chain" id="PRO_5022797032" description="Periplasmic heavy metal sensor" evidence="1">
    <location>
        <begin position="28"/>
        <end position="215"/>
    </location>
</feature>
<dbReference type="EMBL" id="VDUZ01000011">
    <property type="protein sequence ID" value="TXL76292.1"/>
    <property type="molecule type" value="Genomic_DNA"/>
</dbReference>
<dbReference type="RefSeq" id="WP_147847101.1">
    <property type="nucleotide sequence ID" value="NZ_VDUZ01000011.1"/>
</dbReference>
<proteinExistence type="predicted"/>
<organism evidence="2 3">
    <name type="scientific">Vineibacter terrae</name>
    <dbReference type="NCBI Taxonomy" id="2586908"/>
    <lineage>
        <taxon>Bacteria</taxon>
        <taxon>Pseudomonadati</taxon>
        <taxon>Pseudomonadota</taxon>
        <taxon>Alphaproteobacteria</taxon>
        <taxon>Hyphomicrobiales</taxon>
        <taxon>Vineibacter</taxon>
    </lineage>
</organism>
<evidence type="ECO:0000256" key="1">
    <source>
        <dbReference type="SAM" id="SignalP"/>
    </source>
</evidence>
<accession>A0A5C8PNE5</accession>
<comment type="caution">
    <text evidence="2">The sequence shown here is derived from an EMBL/GenBank/DDBJ whole genome shotgun (WGS) entry which is preliminary data.</text>
</comment>